<dbReference type="PANTHER" id="PTHR47776:SF2">
    <property type="entry name" value="RING-TYPE E3 UBIQUITIN TRANSFERASE BRCA1"/>
    <property type="match status" value="1"/>
</dbReference>
<keyword evidence="10" id="KW-1133">Transmembrane helix</keyword>
<proteinExistence type="inferred from homology"/>
<dbReference type="InterPro" id="IPR018957">
    <property type="entry name" value="Znf_C3HC4_RING-type"/>
</dbReference>
<dbReference type="Pfam" id="PF12738">
    <property type="entry name" value="PTCB-BRCT"/>
    <property type="match status" value="1"/>
</dbReference>
<dbReference type="InterPro" id="IPR025846">
    <property type="entry name" value="TBL_N"/>
</dbReference>
<feature type="region of interest" description="Disordered" evidence="14">
    <location>
        <begin position="584"/>
        <end position="626"/>
    </location>
</feature>
<gene>
    <name evidence="17" type="ORF">F511_02261</name>
</gene>
<organism evidence="17 18">
    <name type="scientific">Dorcoceras hygrometricum</name>
    <dbReference type="NCBI Taxonomy" id="472368"/>
    <lineage>
        <taxon>Eukaryota</taxon>
        <taxon>Viridiplantae</taxon>
        <taxon>Streptophyta</taxon>
        <taxon>Embryophyta</taxon>
        <taxon>Tracheophyta</taxon>
        <taxon>Spermatophyta</taxon>
        <taxon>Magnoliopsida</taxon>
        <taxon>eudicotyledons</taxon>
        <taxon>Gunneridae</taxon>
        <taxon>Pentapetalae</taxon>
        <taxon>asterids</taxon>
        <taxon>lamiids</taxon>
        <taxon>Lamiales</taxon>
        <taxon>Gesneriaceae</taxon>
        <taxon>Didymocarpoideae</taxon>
        <taxon>Trichosporeae</taxon>
        <taxon>Loxocarpinae</taxon>
        <taxon>Dorcoceras</taxon>
    </lineage>
</organism>
<dbReference type="GO" id="GO:0016020">
    <property type="term" value="C:membrane"/>
    <property type="evidence" value="ECO:0007669"/>
    <property type="project" value="UniProtKB-SubCell"/>
</dbReference>
<feature type="compositionally biased region" description="Basic and acidic residues" evidence="14">
    <location>
        <begin position="607"/>
        <end position="624"/>
    </location>
</feature>
<evidence type="ECO:0000256" key="4">
    <source>
        <dbReference type="ARBA" id="ARBA00022454"/>
    </source>
</evidence>
<keyword evidence="8" id="KW-0862">Zinc</keyword>
<dbReference type="InterPro" id="IPR036420">
    <property type="entry name" value="BRCT_dom_sf"/>
</dbReference>
<dbReference type="OrthoDB" id="630188at2759"/>
<evidence type="ECO:0000256" key="10">
    <source>
        <dbReference type="ARBA" id="ARBA00022989"/>
    </source>
</evidence>
<protein>
    <recommendedName>
        <fullName evidence="12">RING-type E3 ubiquitin transferase BRCA1</fullName>
    </recommendedName>
</protein>
<dbReference type="Pfam" id="PF00097">
    <property type="entry name" value="zf-C3HC4"/>
    <property type="match status" value="1"/>
</dbReference>
<keyword evidence="5" id="KW-0812">Transmembrane</keyword>
<evidence type="ECO:0000259" key="15">
    <source>
        <dbReference type="PROSITE" id="PS50089"/>
    </source>
</evidence>
<evidence type="ECO:0000313" key="18">
    <source>
        <dbReference type="Proteomes" id="UP000250235"/>
    </source>
</evidence>
<evidence type="ECO:0000256" key="6">
    <source>
        <dbReference type="ARBA" id="ARBA00022723"/>
    </source>
</evidence>
<feature type="compositionally biased region" description="Polar residues" evidence="14">
    <location>
        <begin position="188"/>
        <end position="208"/>
    </location>
</feature>
<feature type="domain" description="BRCT" evidence="16">
    <location>
        <begin position="1"/>
        <end position="84"/>
    </location>
</feature>
<keyword evidence="4" id="KW-0158">Chromosome</keyword>
<comment type="subcellular location">
    <subcellularLocation>
        <location evidence="2">Chromosome</location>
    </subcellularLocation>
    <subcellularLocation>
        <location evidence="1">Membrane</location>
        <topology evidence="1">Single-pass membrane protein</topology>
    </subcellularLocation>
</comment>
<dbReference type="InterPro" id="IPR013083">
    <property type="entry name" value="Znf_RING/FYVE/PHD"/>
</dbReference>
<accession>A0A2Z7CEX3</accession>
<dbReference type="InterPro" id="IPR017907">
    <property type="entry name" value="Znf_RING_CS"/>
</dbReference>
<dbReference type="InterPro" id="IPR001841">
    <property type="entry name" value="Znf_RING"/>
</dbReference>
<dbReference type="GO" id="GO:0016740">
    <property type="term" value="F:transferase activity"/>
    <property type="evidence" value="ECO:0007669"/>
    <property type="project" value="InterPro"/>
</dbReference>
<dbReference type="GO" id="GO:0005694">
    <property type="term" value="C:chromosome"/>
    <property type="evidence" value="ECO:0007669"/>
    <property type="project" value="UniProtKB-SubCell"/>
</dbReference>
<dbReference type="SUPFAM" id="SSF57850">
    <property type="entry name" value="RING/U-box"/>
    <property type="match status" value="1"/>
</dbReference>
<evidence type="ECO:0000256" key="13">
    <source>
        <dbReference type="PROSITE-ProRule" id="PRU00175"/>
    </source>
</evidence>
<comment type="similarity">
    <text evidence="3">Belongs to the PC-esterase family. TBL subfamily.</text>
</comment>
<evidence type="ECO:0000256" key="5">
    <source>
        <dbReference type="ARBA" id="ARBA00022692"/>
    </source>
</evidence>
<evidence type="ECO:0000313" key="17">
    <source>
        <dbReference type="EMBL" id="KZV45601.1"/>
    </source>
</evidence>
<evidence type="ECO:0000256" key="1">
    <source>
        <dbReference type="ARBA" id="ARBA00004167"/>
    </source>
</evidence>
<feature type="region of interest" description="Disordered" evidence="14">
    <location>
        <begin position="187"/>
        <end position="214"/>
    </location>
</feature>
<dbReference type="SMART" id="SM00292">
    <property type="entry name" value="BRCT"/>
    <property type="match status" value="1"/>
</dbReference>
<feature type="compositionally biased region" description="Basic and acidic residues" evidence="14">
    <location>
        <begin position="584"/>
        <end position="596"/>
    </location>
</feature>
<evidence type="ECO:0000256" key="12">
    <source>
        <dbReference type="ARBA" id="ARBA00031556"/>
    </source>
</evidence>
<dbReference type="Pfam" id="PF13839">
    <property type="entry name" value="PC-Esterase"/>
    <property type="match status" value="1"/>
</dbReference>
<dbReference type="GO" id="GO:0008270">
    <property type="term" value="F:zinc ion binding"/>
    <property type="evidence" value="ECO:0007669"/>
    <property type="project" value="UniProtKB-KW"/>
</dbReference>
<keyword evidence="9" id="KW-0735">Signal-anchor</keyword>
<evidence type="ECO:0000256" key="7">
    <source>
        <dbReference type="ARBA" id="ARBA00022771"/>
    </source>
</evidence>
<feature type="domain" description="RING-type" evidence="15">
    <location>
        <begin position="276"/>
        <end position="321"/>
    </location>
</feature>
<sequence length="975" mass="110882">MESVVATVSGYHGSERFNLIKLIASTGANYVGSMSPSITHLVCWKFEGRKYELAKKFKTVIVSHRWIEECVKKGCRVSETPYTFQSGQEVGTLSSSITSRINQARVQSKVRKTSKEPLLDIEDEEANIDPSAGFTFLNEKKRNSISSRPHSRGRRLVKKQITMKDLASTSKFEGECQVVKVLHEDNISENPSDSSKVAVPQNASSGHTSDLMCPWNRRSDNDRIDVDEIEVVDIDNENDYVCDAPQWPKPPEESCEVALDDHVDNHRGMTQPNLSCIICWTDFSPTRGVLPCGHRFCFLCIQNWAVQLASKKKPPTCPLCKAGFICITKVEDALFSDQKIYSQTILNDNSKSDVYILPDESDHLHNNPSVHVCFRCSSREPEDLLVLCHYCQVRVSAERIWEMSKDGYWLNEYQPGLQKALINGKDWFMIQKCYVDFGVCNVWRNESRIPNHQPTIGGRNYVELGCCYPPARCKLVQKNGTSWDNPMSEIDPSDKECTYWTKSDNVDHCYDCDSCKAGYLTKYQESWQQGTFLHISEVKLMSFLTEMMRKRTPKIAPFVALFILLTIPLYYPSVVEYSSKKSSDPETIFEDSRKDTSNPCSSLGDTSRCRGDGPDTEAEHHDAGDSQCDLFSGEWVPNPEGPYYTNETCYAIQEHQNCMRSGRPDIGFLKWRWKPDGCELPVFDPLRFLELVKGKSLAFVGDSVARNHMQSLICLLASKAGYPVDSSPSDQIQNKRYEYPSYDFNISMFWSPFLVNTANNNQEKPPFTVHLDHFHPNWTTQIASFDYVIISSGHWFTRPSYLYLNNHLIGCVYCAEPNITHLNPSFSCRWAFRTAFRAITSAPGFRGVAFVRTFSPSHFEGGAWDNGGKCARTRPFKRNETVLEGSDLEMYLAQVEEMRLAQRAEWKNGGKLDVLDVTKIMLMRPDGHPNKYSHLAGIVQSLANDCVHWCLPGPIDSWNDILQEMVRRETGNKIT</sequence>
<dbReference type="AlphaFoldDB" id="A0A2Z7CEX3"/>
<dbReference type="SMART" id="SM00184">
    <property type="entry name" value="RING"/>
    <property type="match status" value="1"/>
</dbReference>
<dbReference type="Gene3D" id="3.40.50.10190">
    <property type="entry name" value="BRCT domain"/>
    <property type="match status" value="1"/>
</dbReference>
<evidence type="ECO:0000256" key="2">
    <source>
        <dbReference type="ARBA" id="ARBA00004286"/>
    </source>
</evidence>
<keyword evidence="18" id="KW-1185">Reference proteome</keyword>
<keyword evidence="6" id="KW-0479">Metal-binding</keyword>
<dbReference type="Proteomes" id="UP000250235">
    <property type="component" value="Unassembled WGS sequence"/>
</dbReference>
<evidence type="ECO:0000259" key="16">
    <source>
        <dbReference type="PROSITE" id="PS50172"/>
    </source>
</evidence>
<dbReference type="Gene3D" id="3.30.40.10">
    <property type="entry name" value="Zinc/RING finger domain, C3HC4 (zinc finger)"/>
    <property type="match status" value="1"/>
</dbReference>
<dbReference type="PROSITE" id="PS50172">
    <property type="entry name" value="BRCT"/>
    <property type="match status" value="1"/>
</dbReference>
<dbReference type="Pfam" id="PF14416">
    <property type="entry name" value="PMR5N"/>
    <property type="match status" value="1"/>
</dbReference>
<evidence type="ECO:0000256" key="3">
    <source>
        <dbReference type="ARBA" id="ARBA00007727"/>
    </source>
</evidence>
<dbReference type="SUPFAM" id="SSF52113">
    <property type="entry name" value="BRCT domain"/>
    <property type="match status" value="1"/>
</dbReference>
<dbReference type="PANTHER" id="PTHR47776">
    <property type="entry name" value="F5A8.9 PROTEIN"/>
    <property type="match status" value="1"/>
</dbReference>
<keyword evidence="7 13" id="KW-0863">Zinc-finger</keyword>
<dbReference type="InterPro" id="IPR001357">
    <property type="entry name" value="BRCT_dom"/>
</dbReference>
<reference evidence="17 18" key="1">
    <citation type="journal article" date="2015" name="Proc. Natl. Acad. Sci. U.S.A.">
        <title>The resurrection genome of Boea hygrometrica: A blueprint for survival of dehydration.</title>
        <authorList>
            <person name="Xiao L."/>
            <person name="Yang G."/>
            <person name="Zhang L."/>
            <person name="Yang X."/>
            <person name="Zhao S."/>
            <person name="Ji Z."/>
            <person name="Zhou Q."/>
            <person name="Hu M."/>
            <person name="Wang Y."/>
            <person name="Chen M."/>
            <person name="Xu Y."/>
            <person name="Jin H."/>
            <person name="Xiao X."/>
            <person name="Hu G."/>
            <person name="Bao F."/>
            <person name="Hu Y."/>
            <person name="Wan P."/>
            <person name="Li L."/>
            <person name="Deng X."/>
            <person name="Kuang T."/>
            <person name="Xiang C."/>
            <person name="Zhu J.K."/>
            <person name="Oliver M.J."/>
            <person name="He Y."/>
        </authorList>
    </citation>
    <scope>NUCLEOTIDE SEQUENCE [LARGE SCALE GENOMIC DNA]</scope>
    <source>
        <strain evidence="18">cv. XS01</strain>
    </source>
</reference>
<evidence type="ECO:0000256" key="9">
    <source>
        <dbReference type="ARBA" id="ARBA00022968"/>
    </source>
</evidence>
<name>A0A2Z7CEX3_9LAMI</name>
<evidence type="ECO:0000256" key="11">
    <source>
        <dbReference type="ARBA" id="ARBA00023136"/>
    </source>
</evidence>
<evidence type="ECO:0000256" key="14">
    <source>
        <dbReference type="SAM" id="MobiDB-lite"/>
    </source>
</evidence>
<keyword evidence="11" id="KW-0472">Membrane</keyword>
<evidence type="ECO:0000256" key="8">
    <source>
        <dbReference type="ARBA" id="ARBA00022833"/>
    </source>
</evidence>
<dbReference type="PROSITE" id="PS00518">
    <property type="entry name" value="ZF_RING_1"/>
    <property type="match status" value="1"/>
</dbReference>
<dbReference type="EMBL" id="KQ996030">
    <property type="protein sequence ID" value="KZV45601.1"/>
    <property type="molecule type" value="Genomic_DNA"/>
</dbReference>
<dbReference type="InterPro" id="IPR026057">
    <property type="entry name" value="TBL_C"/>
</dbReference>
<dbReference type="PROSITE" id="PS50089">
    <property type="entry name" value="ZF_RING_2"/>
    <property type="match status" value="1"/>
</dbReference>